<dbReference type="GO" id="GO:0020037">
    <property type="term" value="F:heme binding"/>
    <property type="evidence" value="ECO:0007669"/>
    <property type="project" value="InterPro"/>
</dbReference>
<dbReference type="PANTHER" id="PTHR47582:SF1">
    <property type="entry name" value="P450, PUTATIVE (EUROFUNG)-RELATED"/>
    <property type="match status" value="1"/>
</dbReference>
<sequence>MSTKDASAGFLAAAMLSSPGGAVVVPTFVAVVLAVGIMVALSKIDELDEKEPPLVKSRIPFCGHLLGMLKWQVGYMQMLSSKVPSYSAFTLRVFSNRIYVICDPFFIQSAYKNSKAFDFGQFVVESSQRAFDIGEQGMKIIRGETAPGYDPNGKFLNGNEGDCFLNENHKIMVECLSPGTGLSELNKGVLEKVAGFLNVIDGDGETFGLYRWIRDVLTLATADALYGPKSPLNSDSSLIDGLWDFEENMTMLMLNLLPTFICPKAYKGRLDIKHAFTKYYAENHHLGASKLIRSRLECCQRWGFSSNDIANFEISTLFLATTNSIPTSFWQLSYILSSPSLLASIRTEVESIVSRRISSDGVEEAIMDITNFQTHCPLLLSTFHETLRLVDAATSVRAVIQPTTLTSSSSNQTFQLKSPSVIQLPSGITHSSPKIWGEDVNEFAPERFLPSTKARLPKEKRRAQAAGYFPFGGGKHLCPGRHFAMMEILALVAATVVGYDVCQDDDVVGLDKVPERAFQKLGTAVRKPVADADVRIKRREGWEDVRWSFGEGKGVVDFGGLVGESESEYSE</sequence>
<dbReference type="CDD" id="cd11040">
    <property type="entry name" value="CYP7_CYP8-like"/>
    <property type="match status" value="1"/>
</dbReference>
<proteinExistence type="inferred from homology"/>
<keyword evidence="3 5" id="KW-0479">Metal-binding</keyword>
<dbReference type="InterPro" id="IPR036396">
    <property type="entry name" value="Cyt_P450_sf"/>
</dbReference>
<dbReference type="AlphaFoldDB" id="A0A1L7XMC3"/>
<evidence type="ECO:0000256" key="4">
    <source>
        <dbReference type="ARBA" id="ARBA00023004"/>
    </source>
</evidence>
<evidence type="ECO:0000313" key="8">
    <source>
        <dbReference type="Proteomes" id="UP000184330"/>
    </source>
</evidence>
<dbReference type="Proteomes" id="UP000184330">
    <property type="component" value="Unassembled WGS sequence"/>
</dbReference>
<dbReference type="EMBL" id="FJOG01000035">
    <property type="protein sequence ID" value="CZR66179.1"/>
    <property type="molecule type" value="Genomic_DNA"/>
</dbReference>
<keyword evidence="6" id="KW-0560">Oxidoreductase</keyword>
<evidence type="ECO:0000256" key="2">
    <source>
        <dbReference type="ARBA" id="ARBA00010617"/>
    </source>
</evidence>
<dbReference type="InterPro" id="IPR002403">
    <property type="entry name" value="Cyt_P450_E_grp-IV"/>
</dbReference>
<organism evidence="7 8">
    <name type="scientific">Phialocephala subalpina</name>
    <dbReference type="NCBI Taxonomy" id="576137"/>
    <lineage>
        <taxon>Eukaryota</taxon>
        <taxon>Fungi</taxon>
        <taxon>Dikarya</taxon>
        <taxon>Ascomycota</taxon>
        <taxon>Pezizomycotina</taxon>
        <taxon>Leotiomycetes</taxon>
        <taxon>Helotiales</taxon>
        <taxon>Mollisiaceae</taxon>
        <taxon>Phialocephala</taxon>
        <taxon>Phialocephala fortinii species complex</taxon>
    </lineage>
</organism>
<keyword evidence="5 6" id="KW-0349">Heme</keyword>
<name>A0A1L7XMC3_9HELO</name>
<evidence type="ECO:0000256" key="5">
    <source>
        <dbReference type="PIRSR" id="PIRSR602403-1"/>
    </source>
</evidence>
<comment type="cofactor">
    <cofactor evidence="1 5">
        <name>heme</name>
        <dbReference type="ChEBI" id="CHEBI:30413"/>
    </cofactor>
</comment>
<keyword evidence="6" id="KW-0503">Monooxygenase</keyword>
<dbReference type="PRINTS" id="PR00465">
    <property type="entry name" value="EP450IV"/>
</dbReference>
<evidence type="ECO:0000256" key="1">
    <source>
        <dbReference type="ARBA" id="ARBA00001971"/>
    </source>
</evidence>
<reference evidence="7 8" key="1">
    <citation type="submission" date="2016-03" db="EMBL/GenBank/DDBJ databases">
        <authorList>
            <person name="Ploux O."/>
        </authorList>
    </citation>
    <scope>NUCLEOTIDE SEQUENCE [LARGE SCALE GENOMIC DNA]</scope>
    <source>
        <strain evidence="7 8">UAMH 11012</strain>
    </source>
</reference>
<keyword evidence="8" id="KW-1185">Reference proteome</keyword>
<dbReference type="GO" id="GO:0016705">
    <property type="term" value="F:oxidoreductase activity, acting on paired donors, with incorporation or reduction of molecular oxygen"/>
    <property type="evidence" value="ECO:0007669"/>
    <property type="project" value="InterPro"/>
</dbReference>
<dbReference type="OrthoDB" id="1470350at2759"/>
<evidence type="ECO:0000256" key="3">
    <source>
        <dbReference type="ARBA" id="ARBA00022723"/>
    </source>
</evidence>
<dbReference type="GO" id="GO:0005506">
    <property type="term" value="F:iron ion binding"/>
    <property type="evidence" value="ECO:0007669"/>
    <property type="project" value="InterPro"/>
</dbReference>
<comment type="similarity">
    <text evidence="2 6">Belongs to the cytochrome P450 family.</text>
</comment>
<dbReference type="InterPro" id="IPR001128">
    <property type="entry name" value="Cyt_P450"/>
</dbReference>
<dbReference type="PROSITE" id="PS00086">
    <property type="entry name" value="CYTOCHROME_P450"/>
    <property type="match status" value="1"/>
</dbReference>
<dbReference type="STRING" id="576137.A0A1L7XMC3"/>
<accession>A0A1L7XMC3</accession>
<dbReference type="InterPro" id="IPR017972">
    <property type="entry name" value="Cyt_P450_CS"/>
</dbReference>
<gene>
    <name evidence="7" type="ORF">PAC_16080</name>
</gene>
<keyword evidence="4 5" id="KW-0408">Iron</keyword>
<dbReference type="SUPFAM" id="SSF48264">
    <property type="entry name" value="Cytochrome P450"/>
    <property type="match status" value="1"/>
</dbReference>
<evidence type="ECO:0000313" key="7">
    <source>
        <dbReference type="EMBL" id="CZR66179.1"/>
    </source>
</evidence>
<dbReference type="Pfam" id="PF00067">
    <property type="entry name" value="p450"/>
    <property type="match status" value="1"/>
</dbReference>
<dbReference type="PANTHER" id="PTHR47582">
    <property type="entry name" value="P450, PUTATIVE (EUROFUNG)-RELATED"/>
    <property type="match status" value="1"/>
</dbReference>
<protein>
    <submittedName>
        <fullName evidence="7">Related to cytochrome P450 8B1</fullName>
    </submittedName>
</protein>
<feature type="binding site" description="axial binding residue" evidence="5">
    <location>
        <position position="478"/>
    </location>
    <ligand>
        <name>heme</name>
        <dbReference type="ChEBI" id="CHEBI:30413"/>
    </ligand>
    <ligandPart>
        <name>Fe</name>
        <dbReference type="ChEBI" id="CHEBI:18248"/>
    </ligandPart>
</feature>
<dbReference type="Gene3D" id="1.10.630.10">
    <property type="entry name" value="Cytochrome P450"/>
    <property type="match status" value="1"/>
</dbReference>
<dbReference type="InterPro" id="IPR053007">
    <property type="entry name" value="CYP450_monoxygenase_sec-met"/>
</dbReference>
<evidence type="ECO:0000256" key="6">
    <source>
        <dbReference type="RuleBase" id="RU000461"/>
    </source>
</evidence>
<dbReference type="GO" id="GO:0004497">
    <property type="term" value="F:monooxygenase activity"/>
    <property type="evidence" value="ECO:0007669"/>
    <property type="project" value="UniProtKB-KW"/>
</dbReference>